<comment type="caution">
    <text evidence="3">The sequence shown here is derived from an EMBL/GenBank/DDBJ whole genome shotgun (WGS) entry which is preliminary data.</text>
</comment>
<keyword evidence="4" id="KW-1185">Reference proteome</keyword>
<keyword evidence="1" id="KW-0456">Lyase</keyword>
<evidence type="ECO:0000256" key="1">
    <source>
        <dbReference type="ARBA" id="ARBA00023239"/>
    </source>
</evidence>
<accession>A0A6N7Q1E3</accession>
<dbReference type="GO" id="GO:0016831">
    <property type="term" value="F:carboxy-lyase activity"/>
    <property type="evidence" value="ECO:0007669"/>
    <property type="project" value="InterPro"/>
</dbReference>
<dbReference type="InterPro" id="IPR032465">
    <property type="entry name" value="ACMSD"/>
</dbReference>
<dbReference type="GO" id="GO:0005737">
    <property type="term" value="C:cytoplasm"/>
    <property type="evidence" value="ECO:0007669"/>
    <property type="project" value="TreeGrafter"/>
</dbReference>
<dbReference type="AlphaFoldDB" id="A0A6N7Q1E3"/>
<protein>
    <submittedName>
        <fullName evidence="3">Amidohydrolase family protein</fullName>
    </submittedName>
</protein>
<dbReference type="InterPro" id="IPR032466">
    <property type="entry name" value="Metal_Hydrolase"/>
</dbReference>
<dbReference type="OrthoDB" id="149172at2"/>
<feature type="domain" description="Amidohydrolase-related" evidence="2">
    <location>
        <begin position="13"/>
        <end position="362"/>
    </location>
</feature>
<dbReference type="Proteomes" id="UP000440224">
    <property type="component" value="Unassembled WGS sequence"/>
</dbReference>
<dbReference type="EMBL" id="WJIE01000018">
    <property type="protein sequence ID" value="MRG97527.1"/>
    <property type="molecule type" value="Genomic_DNA"/>
</dbReference>
<dbReference type="GO" id="GO:0019748">
    <property type="term" value="P:secondary metabolic process"/>
    <property type="evidence" value="ECO:0007669"/>
    <property type="project" value="TreeGrafter"/>
</dbReference>
<dbReference type="PANTHER" id="PTHR21240">
    <property type="entry name" value="2-AMINO-3-CARBOXYLMUCONATE-6-SEMIALDEHYDE DECARBOXYLASE"/>
    <property type="match status" value="1"/>
</dbReference>
<dbReference type="RefSeq" id="WP_153824310.1">
    <property type="nucleotide sequence ID" value="NZ_WJIE01000018.1"/>
</dbReference>
<proteinExistence type="predicted"/>
<sequence length="365" mass="41207">MLIDADRHVIEPIDMWAHYLEEPFRERAPYFLDVGSGLQTRRLMLDGEPVHHKLSERAVRELAAVGTRRGPELWAGRDPAAQLRAMDRAHVDIALLFPTNTLSLLGIDTLDPALAGAITRAYNRWLHDFCAHDPARLRGVGVVNVHDPAAMVEDLACFAAWGWRAVVLRPNPVKGRILSDPAHEPFWAACERLDVAVALHEGAHARVPSAGADRFETRFALHACSHPMEQMMALLALIEGGVLERHPALRVAFLEAGCGWLPYWLWRLDEIEYRNLSGEVAENVRRRPSEYFRRQCFVAIEPDEPYLPELVRYLGEDNLIFGTDFPHLDHDSDITEKLAPLGQQLPGGVLEKILWDNPARLYSVQ</sequence>
<dbReference type="Gene3D" id="3.20.20.140">
    <property type="entry name" value="Metal-dependent hydrolases"/>
    <property type="match status" value="1"/>
</dbReference>
<dbReference type="PANTHER" id="PTHR21240:SF28">
    <property type="entry name" value="ISO-OROTATE DECARBOXYLASE (EUROFUNG)"/>
    <property type="match status" value="1"/>
</dbReference>
<name>A0A6N7Q1E3_9BACT</name>
<dbReference type="GO" id="GO:0016787">
    <property type="term" value="F:hydrolase activity"/>
    <property type="evidence" value="ECO:0007669"/>
    <property type="project" value="UniProtKB-KW"/>
</dbReference>
<dbReference type="Pfam" id="PF04909">
    <property type="entry name" value="Amidohydro_2"/>
    <property type="match status" value="1"/>
</dbReference>
<reference evidence="3 4" key="1">
    <citation type="submission" date="2019-10" db="EMBL/GenBank/DDBJ databases">
        <title>A soil myxobacterium in the family Polyangiaceae.</title>
        <authorList>
            <person name="Li Y."/>
            <person name="Wang J."/>
        </authorList>
    </citation>
    <scope>NUCLEOTIDE SEQUENCE [LARGE SCALE GENOMIC DNA]</scope>
    <source>
        <strain evidence="3 4">DSM 14734</strain>
    </source>
</reference>
<evidence type="ECO:0000313" key="4">
    <source>
        <dbReference type="Proteomes" id="UP000440224"/>
    </source>
</evidence>
<keyword evidence="3" id="KW-0378">Hydrolase</keyword>
<gene>
    <name evidence="3" type="ORF">GF068_37200</name>
</gene>
<dbReference type="SUPFAM" id="SSF51556">
    <property type="entry name" value="Metallo-dependent hydrolases"/>
    <property type="match status" value="1"/>
</dbReference>
<evidence type="ECO:0000259" key="2">
    <source>
        <dbReference type="Pfam" id="PF04909"/>
    </source>
</evidence>
<evidence type="ECO:0000313" key="3">
    <source>
        <dbReference type="EMBL" id="MRG97527.1"/>
    </source>
</evidence>
<dbReference type="InterPro" id="IPR006680">
    <property type="entry name" value="Amidohydro-rel"/>
</dbReference>
<organism evidence="3 4">
    <name type="scientific">Polyangium spumosum</name>
    <dbReference type="NCBI Taxonomy" id="889282"/>
    <lineage>
        <taxon>Bacteria</taxon>
        <taxon>Pseudomonadati</taxon>
        <taxon>Myxococcota</taxon>
        <taxon>Polyangia</taxon>
        <taxon>Polyangiales</taxon>
        <taxon>Polyangiaceae</taxon>
        <taxon>Polyangium</taxon>
    </lineage>
</organism>